<protein>
    <recommendedName>
        <fullName evidence="1">Transcription factor E</fullName>
        <shortName evidence="1">TFE</shortName>
    </recommendedName>
    <alternativeName>
        <fullName evidence="1">TFIIE subunit alpha homolog</fullName>
    </alternativeName>
    <alternativeName>
        <fullName evidence="1">Transcription initiation factor TFIIE</fullName>
    </alternativeName>
</protein>
<name>A0A8T4KSV6_9ARCH</name>
<evidence type="ECO:0000259" key="3">
    <source>
        <dbReference type="SMART" id="SM00531"/>
    </source>
</evidence>
<dbReference type="SMART" id="SM00531">
    <property type="entry name" value="TFIIE"/>
    <property type="match status" value="1"/>
</dbReference>
<accession>A0A8T4KSV6</accession>
<dbReference type="GO" id="GO:0006355">
    <property type="term" value="P:regulation of DNA-templated transcription"/>
    <property type="evidence" value="ECO:0007669"/>
    <property type="project" value="InterPro"/>
</dbReference>
<dbReference type="InterPro" id="IPR016481">
    <property type="entry name" value="TF_E_archaea"/>
</dbReference>
<feature type="domain" description="Transcription initiation factor IIE subunit alpha N-terminal" evidence="3">
    <location>
        <begin position="22"/>
        <end position="167"/>
    </location>
</feature>
<dbReference type="GO" id="GO:0006367">
    <property type="term" value="P:transcription initiation at RNA polymerase II promoter"/>
    <property type="evidence" value="ECO:0007669"/>
    <property type="project" value="InterPro"/>
</dbReference>
<dbReference type="AlphaFoldDB" id="A0A8T4KSV6"/>
<keyword evidence="2" id="KW-0175">Coiled coil</keyword>
<dbReference type="GO" id="GO:0003677">
    <property type="term" value="F:DNA binding"/>
    <property type="evidence" value="ECO:0007669"/>
    <property type="project" value="UniProtKB-KW"/>
</dbReference>
<dbReference type="HAMAP" id="MF_01909">
    <property type="entry name" value="TFE_arch"/>
    <property type="match status" value="1"/>
</dbReference>
<dbReference type="InterPro" id="IPR036388">
    <property type="entry name" value="WH-like_DNA-bd_sf"/>
</dbReference>
<evidence type="ECO:0000256" key="1">
    <source>
        <dbReference type="HAMAP-Rule" id="MF_01909"/>
    </source>
</evidence>
<keyword evidence="1" id="KW-0238">DNA-binding</keyword>
<dbReference type="InterPro" id="IPR024550">
    <property type="entry name" value="TFIIEa/SarR/Rpc3_HTH_dom"/>
</dbReference>
<comment type="similarity">
    <text evidence="1">Belongs to the TFE family.</text>
</comment>
<proteinExistence type="inferred from homology"/>
<dbReference type="Gene3D" id="1.10.10.10">
    <property type="entry name" value="Winged helix-like DNA-binding domain superfamily/Winged helix DNA-binding domain"/>
    <property type="match status" value="1"/>
</dbReference>
<reference evidence="4" key="1">
    <citation type="submission" date="2021-03" db="EMBL/GenBank/DDBJ databases">
        <authorList>
            <person name="Jaffe A."/>
        </authorList>
    </citation>
    <scope>NUCLEOTIDE SEQUENCE</scope>
    <source>
        <strain evidence="4">RIFCSPHIGHO2_01_FULL_AR10_44_11</strain>
    </source>
</reference>
<dbReference type="InterPro" id="IPR036390">
    <property type="entry name" value="WH_DNA-bd_sf"/>
</dbReference>
<evidence type="ECO:0000313" key="4">
    <source>
        <dbReference type="EMBL" id="MBS3057034.1"/>
    </source>
</evidence>
<evidence type="ECO:0000256" key="2">
    <source>
        <dbReference type="SAM" id="Coils"/>
    </source>
</evidence>
<evidence type="ECO:0000313" key="5">
    <source>
        <dbReference type="Proteomes" id="UP000677687"/>
    </source>
</evidence>
<feature type="coiled-coil region" evidence="2">
    <location>
        <begin position="88"/>
        <end position="115"/>
    </location>
</feature>
<dbReference type="EMBL" id="JAGVWD010000004">
    <property type="protein sequence ID" value="MBS3057034.1"/>
    <property type="molecule type" value="Genomic_DNA"/>
</dbReference>
<sequence>MAKKDLVELSVVKDFLNSKAGEYACELVKICNSKKIVNDEFIAGKLGLKITEVRAILNRLHYHGVAYYDKKHDSRSGWYSYTWKINSKRIAELILEQQAEEVQKLESKRDFEKDYSFFSCKKNCDNFQFEIAAEYGFRCPQCGDMMNSIDSKKRMNVVNCKIKNLREEIDVLEKFCKAV</sequence>
<dbReference type="PIRSF" id="PIRSF006373">
    <property type="entry name" value="TF_E_archaea"/>
    <property type="match status" value="1"/>
</dbReference>
<organism evidence="4 5">
    <name type="scientific">Candidatus Iainarchaeum sp</name>
    <dbReference type="NCBI Taxonomy" id="3101447"/>
    <lineage>
        <taxon>Archaea</taxon>
        <taxon>Candidatus Iainarchaeota</taxon>
        <taxon>Candidatus Iainarchaeia</taxon>
        <taxon>Candidatus Iainarchaeales</taxon>
        <taxon>Candidatus Iainarchaeaceae</taxon>
        <taxon>Candidatus Iainarchaeum</taxon>
    </lineage>
</organism>
<comment type="caution">
    <text evidence="4">The sequence shown here is derived from an EMBL/GenBank/DDBJ whole genome shotgun (WGS) entry which is preliminary data.</text>
</comment>
<comment type="domain">
    <text evidence="1">The winged helix domain is involved in binding to DNA in the preinitiation complex.</text>
</comment>
<comment type="subunit">
    <text evidence="1">Monomer. Interaction with RNA polymerase subunits RpoF and RpoE is necessary for Tfe stimulatory transcription activity. Able to interact with Tbp and RNA polymerase in the absence of DNA promoter. Interacts both with the preinitiation and elongation complexes.</text>
</comment>
<dbReference type="Proteomes" id="UP000677687">
    <property type="component" value="Unassembled WGS sequence"/>
</dbReference>
<keyword evidence="1" id="KW-0804">Transcription</keyword>
<dbReference type="Pfam" id="PF02002">
    <property type="entry name" value="TFIIE_alpha"/>
    <property type="match status" value="1"/>
</dbReference>
<dbReference type="SUPFAM" id="SSF46785">
    <property type="entry name" value="Winged helix' DNA-binding domain"/>
    <property type="match status" value="1"/>
</dbReference>
<dbReference type="InterPro" id="IPR002853">
    <property type="entry name" value="TFIIE_asu"/>
</dbReference>
<keyword evidence="1" id="KW-0805">Transcription regulation</keyword>
<reference evidence="4" key="2">
    <citation type="submission" date="2021-05" db="EMBL/GenBank/DDBJ databases">
        <title>Protein family content uncovers lineage relationships and bacterial pathway maintenance mechanisms in DPANN archaea.</title>
        <authorList>
            <person name="Castelle C.J."/>
            <person name="Meheust R."/>
            <person name="Jaffe A.L."/>
            <person name="Seitz K."/>
            <person name="Gong X."/>
            <person name="Baker B.J."/>
            <person name="Banfield J.F."/>
        </authorList>
    </citation>
    <scope>NUCLEOTIDE SEQUENCE</scope>
    <source>
        <strain evidence="4">RIFCSPHIGHO2_01_FULL_AR10_44_11</strain>
    </source>
</reference>
<gene>
    <name evidence="1" type="primary">tfe</name>
    <name evidence="4" type="ORF">J4415_00210</name>
</gene>
<comment type="function">
    <text evidence="1">Transcription factor that plays a role in the activation of archaeal genes transcribed by RNA polymerase. Facilitates transcription initiation by enhancing TATA-box recognition by TATA-box-binding protein (Tbp), and transcription factor B (Tfb) and RNA polymerase recruitment. Not absolutely required for transcription in vitro, but particularly important in cases where Tbp or Tfb function is not optimal. It dynamically alters the nucleic acid-binding properties of RNA polymerases by stabilizing the initiation complex and destabilizing elongation complexes. Seems to translocate with the RNA polymerase following initiation and acts by binding to the non template strand of the transcription bubble in elongation complexes.</text>
</comment>